<protein>
    <submittedName>
        <fullName evidence="2">Uncharacterized protein</fullName>
    </submittedName>
</protein>
<evidence type="ECO:0000313" key="3">
    <source>
        <dbReference type="Proteomes" id="UP000191680"/>
    </source>
</evidence>
<proteinExistence type="predicted"/>
<dbReference type="EMBL" id="MTBC01000004">
    <property type="protein sequence ID" value="OQD43048.1"/>
    <property type="molecule type" value="Genomic_DNA"/>
</dbReference>
<dbReference type="RefSeq" id="WP_080318829.1">
    <property type="nucleotide sequence ID" value="NZ_MTBC01000004.1"/>
</dbReference>
<accession>A0A1V6LSC2</accession>
<feature type="transmembrane region" description="Helical" evidence="1">
    <location>
        <begin position="7"/>
        <end position="26"/>
    </location>
</feature>
<dbReference type="AlphaFoldDB" id="A0A1V6LSC2"/>
<keyword evidence="1" id="KW-1133">Transmembrane helix</keyword>
<sequence length="270" mass="30438">MKYVLRWIYFKGILIIVLVGYTSGAFGQENNQQSTFALAAPVVYVDSLLFTKQALLSFTEGEKGSVLHYQLADDKPRTANHKKPIEIKTTSTLKVWSTHPYYQTSDTTTLKLTKANSLLSDAKISIEPEPKAAYRGNKEASLKDLIKGTTNFRTGNDWLGFQTTEVNFTINLKEPTTLYLVSLGVLRDYGSWVFLPKQITVESNKKIIGQVNIQIPKEGEKTASTFLHVPIKKGTYKELQIQINTLPTIPQWHLGQGTIPWLFIDELLIN</sequence>
<keyword evidence="3" id="KW-1185">Reference proteome</keyword>
<keyword evidence="1" id="KW-0472">Membrane</keyword>
<keyword evidence="1" id="KW-0812">Transmembrane</keyword>
<evidence type="ECO:0000256" key="1">
    <source>
        <dbReference type="SAM" id="Phobius"/>
    </source>
</evidence>
<organism evidence="2 3">
    <name type="scientific">Croceivirga radicis</name>
    <dbReference type="NCBI Taxonomy" id="1929488"/>
    <lineage>
        <taxon>Bacteria</taxon>
        <taxon>Pseudomonadati</taxon>
        <taxon>Bacteroidota</taxon>
        <taxon>Flavobacteriia</taxon>
        <taxon>Flavobacteriales</taxon>
        <taxon>Flavobacteriaceae</taxon>
        <taxon>Croceivirga</taxon>
    </lineage>
</organism>
<reference evidence="2 3" key="1">
    <citation type="submission" date="2016-12" db="EMBL/GenBank/DDBJ databases">
        <authorList>
            <person name="Song W.-J."/>
            <person name="Kurnit D.M."/>
        </authorList>
    </citation>
    <scope>NUCLEOTIDE SEQUENCE [LARGE SCALE GENOMIC DNA]</scope>
    <source>
        <strain evidence="2 3">HSG9</strain>
    </source>
</reference>
<gene>
    <name evidence="2" type="ORF">BUL40_08120</name>
</gene>
<name>A0A1V6LSC2_9FLAO</name>
<comment type="caution">
    <text evidence="2">The sequence shown here is derived from an EMBL/GenBank/DDBJ whole genome shotgun (WGS) entry which is preliminary data.</text>
</comment>
<evidence type="ECO:0000313" key="2">
    <source>
        <dbReference type="EMBL" id="OQD43048.1"/>
    </source>
</evidence>
<dbReference type="OrthoDB" id="9806464at2"/>
<dbReference type="Proteomes" id="UP000191680">
    <property type="component" value="Unassembled WGS sequence"/>
</dbReference>